<dbReference type="EMBL" id="CALTRL010001197">
    <property type="protein sequence ID" value="CAH7671466.1"/>
    <property type="molecule type" value="Genomic_DNA"/>
</dbReference>
<sequence length="291" mass="32752">MNEEEKARERWVSVKRINVFQISKQKPVSGDINSVAWCKITPRLEGGLKNNGKKNDEERQEEEKLLMGFGEAVAAVEISQNLEETHRGWQGVQLRSIYKPKQSAKDATNGKMNRPLKVLSWSYAKQLRAIEGTDKIGKLAKGLEGLRQCETNWEGHGHYQEDGVDKVIGQYFGVVELVDGVLSYKRSSQRFRSTHKGMRMASGWRIEIGTVRGLVHNCKTPLWADLFFGLMEVMAQDTLEDGWLAGLGACGTRDNRTEEQRIQDKQDRGAENSVGSIGVKKSPIKARSFIS</sequence>
<dbReference type="Proteomes" id="UP001153365">
    <property type="component" value="Unassembled WGS sequence"/>
</dbReference>
<evidence type="ECO:0000313" key="3">
    <source>
        <dbReference type="Proteomes" id="UP001153365"/>
    </source>
</evidence>
<keyword evidence="3" id="KW-1185">Reference proteome</keyword>
<reference evidence="2" key="1">
    <citation type="submission" date="2022-06" db="EMBL/GenBank/DDBJ databases">
        <authorList>
            <consortium name="SYNGENTA / RWTH Aachen University"/>
        </authorList>
    </citation>
    <scope>NUCLEOTIDE SEQUENCE</scope>
</reference>
<gene>
    <name evidence="2" type="ORF">PPACK8108_LOCUS6243</name>
</gene>
<dbReference type="AlphaFoldDB" id="A0AAV0AS69"/>
<feature type="region of interest" description="Disordered" evidence="1">
    <location>
        <begin position="255"/>
        <end position="277"/>
    </location>
</feature>
<comment type="caution">
    <text evidence="2">The sequence shown here is derived from an EMBL/GenBank/DDBJ whole genome shotgun (WGS) entry which is preliminary data.</text>
</comment>
<name>A0AAV0AS69_PHAPC</name>
<evidence type="ECO:0000256" key="1">
    <source>
        <dbReference type="SAM" id="MobiDB-lite"/>
    </source>
</evidence>
<evidence type="ECO:0000313" key="2">
    <source>
        <dbReference type="EMBL" id="CAH7671466.1"/>
    </source>
</evidence>
<protein>
    <submittedName>
        <fullName evidence="2">Uncharacterized protein</fullName>
    </submittedName>
</protein>
<feature type="compositionally biased region" description="Basic and acidic residues" evidence="1">
    <location>
        <begin position="255"/>
        <end position="270"/>
    </location>
</feature>
<accession>A0AAV0AS69</accession>
<proteinExistence type="predicted"/>
<organism evidence="2 3">
    <name type="scientific">Phakopsora pachyrhizi</name>
    <name type="common">Asian soybean rust disease fungus</name>
    <dbReference type="NCBI Taxonomy" id="170000"/>
    <lineage>
        <taxon>Eukaryota</taxon>
        <taxon>Fungi</taxon>
        <taxon>Dikarya</taxon>
        <taxon>Basidiomycota</taxon>
        <taxon>Pucciniomycotina</taxon>
        <taxon>Pucciniomycetes</taxon>
        <taxon>Pucciniales</taxon>
        <taxon>Phakopsoraceae</taxon>
        <taxon>Phakopsora</taxon>
    </lineage>
</organism>